<dbReference type="AlphaFoldDB" id="A0A6J7FYE5"/>
<dbReference type="EMBL" id="CAFBMB010000059">
    <property type="protein sequence ID" value="CAB4900196.1"/>
    <property type="molecule type" value="Genomic_DNA"/>
</dbReference>
<evidence type="ECO:0000256" key="2">
    <source>
        <dbReference type="SAM" id="Phobius"/>
    </source>
</evidence>
<accession>A0A6J7FYE5</accession>
<feature type="domain" description="Thioredoxin-like fold" evidence="3">
    <location>
        <begin position="120"/>
        <end position="277"/>
    </location>
</feature>
<reference evidence="4" key="1">
    <citation type="submission" date="2020-05" db="EMBL/GenBank/DDBJ databases">
        <authorList>
            <person name="Chiriac C."/>
            <person name="Salcher M."/>
            <person name="Ghai R."/>
            <person name="Kavagutti S V."/>
        </authorList>
    </citation>
    <scope>NUCLEOTIDE SEQUENCE</scope>
</reference>
<feature type="region of interest" description="Disordered" evidence="1">
    <location>
        <begin position="1"/>
        <end position="36"/>
    </location>
</feature>
<organism evidence="4">
    <name type="scientific">freshwater metagenome</name>
    <dbReference type="NCBI Taxonomy" id="449393"/>
    <lineage>
        <taxon>unclassified sequences</taxon>
        <taxon>metagenomes</taxon>
        <taxon>ecological metagenomes</taxon>
    </lineage>
</organism>
<feature type="compositionally biased region" description="Basic and acidic residues" evidence="1">
    <location>
        <begin position="14"/>
        <end position="33"/>
    </location>
</feature>
<dbReference type="SUPFAM" id="SSF52833">
    <property type="entry name" value="Thioredoxin-like"/>
    <property type="match status" value="1"/>
</dbReference>
<feature type="transmembrane region" description="Helical" evidence="2">
    <location>
        <begin position="40"/>
        <end position="64"/>
    </location>
</feature>
<protein>
    <submittedName>
        <fullName evidence="4">Unannotated protein</fullName>
    </submittedName>
</protein>
<dbReference type="InterPro" id="IPR036249">
    <property type="entry name" value="Thioredoxin-like_sf"/>
</dbReference>
<dbReference type="InterPro" id="IPR012336">
    <property type="entry name" value="Thioredoxin-like_fold"/>
</dbReference>
<sequence>MTIGSNGPRPTKNQRRESAREKAREHRIEAQKSERRRRGLVQGGIVAGIIVIAAVVGLVIWGSVPQPGPRPANMASDGILLQAKLDASGQPTGEIEAVLNQALPAGSEPTTTKQDPNLLNIVVYQDFQCPVCKNFDSADYPLIQERVASGAATVEIHPVAILDRVSMGTRYSSRSANAAACVATYDPNSFLSFNSTLYANQPAENSPGLDNAGIKKLIDSLAIQRKDEIGKCIDDETFKAWVEASTTRVKQATALPNTKDITFSGTPTVIVNGTQFNFTTDPNTGAFYPQQFSDFLLKLAGLTEQSTPTPTPTK</sequence>
<name>A0A6J7FYE5_9ZZZZ</name>
<proteinExistence type="predicted"/>
<keyword evidence="2" id="KW-1133">Transmembrane helix</keyword>
<keyword evidence="2" id="KW-0472">Membrane</keyword>
<keyword evidence="2" id="KW-0812">Transmembrane</keyword>
<gene>
    <name evidence="4" type="ORF">UFOPK3516_00898</name>
</gene>
<dbReference type="Pfam" id="PF13462">
    <property type="entry name" value="Thioredoxin_4"/>
    <property type="match status" value="1"/>
</dbReference>
<evidence type="ECO:0000259" key="3">
    <source>
        <dbReference type="Pfam" id="PF13462"/>
    </source>
</evidence>
<dbReference type="Gene3D" id="3.40.30.10">
    <property type="entry name" value="Glutaredoxin"/>
    <property type="match status" value="1"/>
</dbReference>
<evidence type="ECO:0000313" key="4">
    <source>
        <dbReference type="EMBL" id="CAB4900196.1"/>
    </source>
</evidence>
<evidence type="ECO:0000256" key="1">
    <source>
        <dbReference type="SAM" id="MobiDB-lite"/>
    </source>
</evidence>
<dbReference type="CDD" id="cd02972">
    <property type="entry name" value="DsbA_family"/>
    <property type="match status" value="1"/>
</dbReference>